<dbReference type="KEGG" id="jda:BW727_100801"/>
<reference evidence="3" key="1">
    <citation type="journal article" date="2014" name="Int. J. Syst. Evol. Microbiol.">
        <title>Jeotgalibaca dankookensis gen. nov., sp. nov., a member of the family Carnobacteriaceae, isolated from seujeot (Korean traditional food).</title>
        <authorList>
            <person name="Lee D.G."/>
            <person name="Trujillo M.E."/>
            <person name="Kang H."/>
            <person name="Ahn T.Y."/>
        </authorList>
    </citation>
    <scope>NUCLEOTIDE SEQUENCE [LARGE SCALE GENOMIC DNA]</scope>
    <source>
        <strain evidence="3">EX-07</strain>
    </source>
</reference>
<dbReference type="EMBL" id="CP019728">
    <property type="protein sequence ID" value="AQS53194.1"/>
    <property type="molecule type" value="Genomic_DNA"/>
</dbReference>
<comment type="function">
    <text evidence="2">One of several proteins that assist in the late maturation steps of the functional core of the 30S ribosomal subunit. Associates with free 30S ribosomal subunits (but not with 30S subunits that are part of 70S ribosomes or polysomes). Required for efficient processing of 16S rRNA. May interact with the 5'-terminal helix region of 16S rRNA.</text>
</comment>
<dbReference type="Gene3D" id="3.30.300.20">
    <property type="match status" value="1"/>
</dbReference>
<comment type="subcellular location">
    <subcellularLocation>
        <location evidence="2">Cytoplasm</location>
    </subcellularLocation>
</comment>
<dbReference type="AlphaFoldDB" id="A0A1S6INQ7"/>
<dbReference type="PANTHER" id="PTHR33515:SF1">
    <property type="entry name" value="RIBOSOME-BINDING FACTOR A, CHLOROPLASTIC-RELATED"/>
    <property type="match status" value="1"/>
</dbReference>
<sequence>MAKYRSERIKQQILREVNDILLKEVKDPRVQNITLTDVEITGDLQIATLYYSSLNELASERESVQKGLDKATGLIRSELGSRLSLYRTPEVIFKRDESIDYGNKIEELIRQVKNEDLE</sequence>
<proteinExistence type="inferred from homology"/>
<dbReference type="InterPro" id="IPR000238">
    <property type="entry name" value="RbfA"/>
</dbReference>
<dbReference type="Pfam" id="PF02033">
    <property type="entry name" value="RBFA"/>
    <property type="match status" value="1"/>
</dbReference>
<dbReference type="OrthoDB" id="307788at2"/>
<protein>
    <recommendedName>
        <fullName evidence="2">Ribosome-binding factor A</fullName>
    </recommendedName>
</protein>
<evidence type="ECO:0000256" key="2">
    <source>
        <dbReference type="HAMAP-Rule" id="MF_00003"/>
    </source>
</evidence>
<dbReference type="PROSITE" id="PS01319">
    <property type="entry name" value="RBFA"/>
    <property type="match status" value="1"/>
</dbReference>
<dbReference type="GO" id="GO:0043024">
    <property type="term" value="F:ribosomal small subunit binding"/>
    <property type="evidence" value="ECO:0007669"/>
    <property type="project" value="TreeGrafter"/>
</dbReference>
<reference evidence="3" key="2">
    <citation type="submission" date="2017-01" db="EMBL/GenBank/DDBJ databases">
        <authorList>
            <person name="Mah S.A."/>
            <person name="Swanson W.J."/>
            <person name="Moy G.W."/>
            <person name="Vacquier V.D."/>
        </authorList>
    </citation>
    <scope>NUCLEOTIDE SEQUENCE</scope>
    <source>
        <strain evidence="3">EX-07</strain>
    </source>
</reference>
<dbReference type="RefSeq" id="WP_062469345.1">
    <property type="nucleotide sequence ID" value="NZ_BBYN01000012.1"/>
</dbReference>
<keyword evidence="1 2" id="KW-0690">Ribosome biogenesis</keyword>
<gene>
    <name evidence="2 3" type="primary">rbfA</name>
    <name evidence="3" type="ORF">BW727_100801</name>
</gene>
<dbReference type="GO" id="GO:0005829">
    <property type="term" value="C:cytosol"/>
    <property type="evidence" value="ECO:0007669"/>
    <property type="project" value="TreeGrafter"/>
</dbReference>
<keyword evidence="4" id="KW-1185">Reference proteome</keyword>
<accession>A0A1S6INQ7</accession>
<name>A0A1S6INQ7_9LACT</name>
<dbReference type="InterPro" id="IPR015946">
    <property type="entry name" value="KH_dom-like_a/b"/>
</dbReference>
<dbReference type="NCBIfam" id="TIGR00082">
    <property type="entry name" value="rbfA"/>
    <property type="match status" value="1"/>
</dbReference>
<evidence type="ECO:0000313" key="3">
    <source>
        <dbReference type="EMBL" id="AQS53194.1"/>
    </source>
</evidence>
<dbReference type="InterPro" id="IPR023799">
    <property type="entry name" value="RbfA_dom_sf"/>
</dbReference>
<evidence type="ECO:0000313" key="4">
    <source>
        <dbReference type="Proteomes" id="UP000188993"/>
    </source>
</evidence>
<dbReference type="InterPro" id="IPR020053">
    <property type="entry name" value="Ribosome-bd_factorA_CS"/>
</dbReference>
<comment type="similarity">
    <text evidence="2">Belongs to the RbfA family.</text>
</comment>
<evidence type="ECO:0000256" key="1">
    <source>
        <dbReference type="ARBA" id="ARBA00022517"/>
    </source>
</evidence>
<dbReference type="SUPFAM" id="SSF89919">
    <property type="entry name" value="Ribosome-binding factor A, RbfA"/>
    <property type="match status" value="1"/>
</dbReference>
<dbReference type="HAMAP" id="MF_00003">
    <property type="entry name" value="RbfA"/>
    <property type="match status" value="1"/>
</dbReference>
<dbReference type="Proteomes" id="UP000188993">
    <property type="component" value="Chromosome"/>
</dbReference>
<dbReference type="STRING" id="708126.BW727_100801"/>
<comment type="subunit">
    <text evidence="2">Monomer. Binds 30S ribosomal subunits, but not 50S ribosomal subunits or 70S ribosomes.</text>
</comment>
<dbReference type="PANTHER" id="PTHR33515">
    <property type="entry name" value="RIBOSOME-BINDING FACTOR A, CHLOROPLASTIC-RELATED"/>
    <property type="match status" value="1"/>
</dbReference>
<organism evidence="3 4">
    <name type="scientific">Jeotgalibaca dankookensis</name>
    <dbReference type="NCBI Taxonomy" id="708126"/>
    <lineage>
        <taxon>Bacteria</taxon>
        <taxon>Bacillati</taxon>
        <taxon>Bacillota</taxon>
        <taxon>Bacilli</taxon>
        <taxon>Lactobacillales</taxon>
        <taxon>Carnobacteriaceae</taxon>
        <taxon>Jeotgalibaca</taxon>
    </lineage>
</organism>
<dbReference type="GO" id="GO:0030490">
    <property type="term" value="P:maturation of SSU-rRNA"/>
    <property type="evidence" value="ECO:0007669"/>
    <property type="project" value="UniProtKB-UniRule"/>
</dbReference>
<keyword evidence="2" id="KW-0963">Cytoplasm</keyword>